<dbReference type="Proteomes" id="UP000291084">
    <property type="component" value="Chromosome 9"/>
</dbReference>
<organism evidence="1 2">
    <name type="scientific">Vigna angularis var. angularis</name>
    <dbReference type="NCBI Taxonomy" id="157739"/>
    <lineage>
        <taxon>Eukaryota</taxon>
        <taxon>Viridiplantae</taxon>
        <taxon>Streptophyta</taxon>
        <taxon>Embryophyta</taxon>
        <taxon>Tracheophyta</taxon>
        <taxon>Spermatophyta</taxon>
        <taxon>Magnoliopsida</taxon>
        <taxon>eudicotyledons</taxon>
        <taxon>Gunneridae</taxon>
        <taxon>Pentapetalae</taxon>
        <taxon>rosids</taxon>
        <taxon>fabids</taxon>
        <taxon>Fabales</taxon>
        <taxon>Fabaceae</taxon>
        <taxon>Papilionoideae</taxon>
        <taxon>50 kb inversion clade</taxon>
        <taxon>NPAAA clade</taxon>
        <taxon>indigoferoid/millettioid clade</taxon>
        <taxon>Phaseoleae</taxon>
        <taxon>Vigna</taxon>
    </lineage>
</organism>
<evidence type="ECO:0000313" key="2">
    <source>
        <dbReference type="Proteomes" id="UP000291084"/>
    </source>
</evidence>
<accession>A0A0S3SX70</accession>
<keyword evidence="2" id="KW-1185">Reference proteome</keyword>
<dbReference type="AlphaFoldDB" id="A0A0S3SX70"/>
<evidence type="ECO:0000313" key="1">
    <source>
        <dbReference type="EMBL" id="BAT97430.1"/>
    </source>
</evidence>
<feature type="non-terminal residue" evidence="1">
    <location>
        <position position="1"/>
    </location>
</feature>
<dbReference type="EMBL" id="AP015042">
    <property type="protein sequence ID" value="BAT97430.1"/>
    <property type="molecule type" value="Genomic_DNA"/>
</dbReference>
<gene>
    <name evidence="1" type="primary">Vigan.09G087400</name>
    <name evidence="1" type="ORF">VIGAN_09087400</name>
</gene>
<protein>
    <submittedName>
        <fullName evidence="1">Uncharacterized protein</fullName>
    </submittedName>
</protein>
<reference evidence="1 2" key="1">
    <citation type="journal article" date="2015" name="Sci. Rep.">
        <title>The power of single molecule real-time sequencing technology in the de novo assembly of a eukaryotic genome.</title>
        <authorList>
            <person name="Sakai H."/>
            <person name="Naito K."/>
            <person name="Ogiso-Tanaka E."/>
            <person name="Takahashi Y."/>
            <person name="Iseki K."/>
            <person name="Muto C."/>
            <person name="Satou K."/>
            <person name="Teruya K."/>
            <person name="Shiroma A."/>
            <person name="Shimoji M."/>
            <person name="Hirano T."/>
            <person name="Itoh T."/>
            <person name="Kaga A."/>
            <person name="Tomooka N."/>
        </authorList>
    </citation>
    <scope>NUCLEOTIDE SEQUENCE [LARGE SCALE GENOMIC DNA]</scope>
    <source>
        <strain evidence="2">cv. Shumari</strain>
    </source>
</reference>
<name>A0A0S3SX70_PHAAN</name>
<proteinExistence type="predicted"/>
<sequence length="168" mass="18461">TVSLRSMAAATSKGNMEVVSRPTWKRALKSFNIQQLGRSQHTACWKQEESDPAFMDVRNVHGPVGMRPSFGASSKIGGVSSNTWASCGEWEAARVHIQLSIGEARSSSNLESPSSKQVQQVCGQNTDNIQQQQHGSWSSSLDLSRCVWREWEVQQKETAGLPLLSSVD</sequence>